<dbReference type="PANTHER" id="PTHR10127:SF780">
    <property type="entry name" value="METALLOENDOPEPTIDASE"/>
    <property type="match status" value="1"/>
</dbReference>
<dbReference type="PROSITE" id="PS51864">
    <property type="entry name" value="ASTACIN"/>
    <property type="match status" value="1"/>
</dbReference>
<dbReference type="SUPFAM" id="SSF55486">
    <property type="entry name" value="Metalloproteases ('zincins'), catalytic domain"/>
    <property type="match status" value="1"/>
</dbReference>
<feature type="binding site" evidence="6">
    <location>
        <position position="333"/>
    </location>
    <ligand>
        <name>Zn(2+)</name>
        <dbReference type="ChEBI" id="CHEBI:29105"/>
        <note>catalytic</note>
    </ligand>
</feature>
<dbReference type="EMBL" id="JAZGQO010000001">
    <property type="protein sequence ID" value="KAK6195406.1"/>
    <property type="molecule type" value="Genomic_DNA"/>
</dbReference>
<dbReference type="GO" id="GO:0004222">
    <property type="term" value="F:metalloendopeptidase activity"/>
    <property type="evidence" value="ECO:0007669"/>
    <property type="project" value="UniProtKB-UniRule"/>
</dbReference>
<reference evidence="10 11" key="1">
    <citation type="submission" date="2024-01" db="EMBL/GenBank/DDBJ databases">
        <title>The genome of the rayed Mediterranean limpet Patella caerulea (Linnaeus, 1758).</title>
        <authorList>
            <person name="Anh-Thu Weber A."/>
            <person name="Halstead-Nussloch G."/>
        </authorList>
    </citation>
    <scope>NUCLEOTIDE SEQUENCE [LARGE SCALE GENOMIC DNA]</scope>
    <source>
        <strain evidence="10">AATW-2023a</strain>
        <tissue evidence="10">Whole specimen</tissue>
    </source>
</reference>
<evidence type="ECO:0000256" key="2">
    <source>
        <dbReference type="ARBA" id="ARBA00022723"/>
    </source>
</evidence>
<dbReference type="Gene3D" id="3.40.390.10">
    <property type="entry name" value="Collagenase (Catalytic Domain)"/>
    <property type="match status" value="1"/>
</dbReference>
<dbReference type="InterPro" id="IPR006026">
    <property type="entry name" value="Peptidase_Metallo"/>
</dbReference>
<dbReference type="EC" id="3.4.24.-" evidence="7"/>
<dbReference type="Pfam" id="PF01400">
    <property type="entry name" value="Astacin"/>
    <property type="match status" value="1"/>
</dbReference>
<keyword evidence="11" id="KW-1185">Reference proteome</keyword>
<evidence type="ECO:0000259" key="9">
    <source>
        <dbReference type="PROSITE" id="PS51864"/>
    </source>
</evidence>
<evidence type="ECO:0000256" key="4">
    <source>
        <dbReference type="ARBA" id="ARBA00022833"/>
    </source>
</evidence>
<accession>A0AAN8K5Y1</accession>
<feature type="region of interest" description="Disordered" evidence="8">
    <location>
        <begin position="486"/>
        <end position="547"/>
    </location>
</feature>
<feature type="region of interest" description="Disordered" evidence="8">
    <location>
        <begin position="1"/>
        <end position="40"/>
    </location>
</feature>
<gene>
    <name evidence="10" type="ORF">SNE40_000844</name>
</gene>
<feature type="binding site" evidence="6">
    <location>
        <position position="339"/>
    </location>
    <ligand>
        <name>Zn(2+)</name>
        <dbReference type="ChEBI" id="CHEBI:29105"/>
        <note>catalytic</note>
    </ligand>
</feature>
<dbReference type="InterPro" id="IPR034035">
    <property type="entry name" value="Astacin-like_dom"/>
</dbReference>
<dbReference type="GO" id="GO:0008270">
    <property type="term" value="F:zinc ion binding"/>
    <property type="evidence" value="ECO:0007669"/>
    <property type="project" value="UniProtKB-UniRule"/>
</dbReference>
<dbReference type="Proteomes" id="UP001347796">
    <property type="component" value="Unassembled WGS sequence"/>
</dbReference>
<comment type="caution">
    <text evidence="6">Lacks conserved residue(s) required for the propagation of feature annotation.</text>
</comment>
<feature type="active site" evidence="6">
    <location>
        <position position="330"/>
    </location>
</feature>
<evidence type="ECO:0000256" key="5">
    <source>
        <dbReference type="ARBA" id="ARBA00023049"/>
    </source>
</evidence>
<keyword evidence="5 6" id="KW-0482">Metalloprotease</keyword>
<dbReference type="CDD" id="cd04280">
    <property type="entry name" value="ZnMc_astacin_like"/>
    <property type="match status" value="1"/>
</dbReference>
<feature type="compositionally biased region" description="Polar residues" evidence="8">
    <location>
        <begin position="58"/>
        <end position="77"/>
    </location>
</feature>
<proteinExistence type="predicted"/>
<feature type="domain" description="Peptidase M12A" evidence="9">
    <location>
        <begin position="238"/>
        <end position="433"/>
    </location>
</feature>
<dbReference type="PRINTS" id="PR00480">
    <property type="entry name" value="ASTACIN"/>
</dbReference>
<dbReference type="SMART" id="SM00235">
    <property type="entry name" value="ZnMc"/>
    <property type="match status" value="1"/>
</dbReference>
<feature type="region of interest" description="Disordered" evidence="8">
    <location>
        <begin position="56"/>
        <end position="80"/>
    </location>
</feature>
<keyword evidence="3 6" id="KW-0378">Hydrolase</keyword>
<evidence type="ECO:0000256" key="3">
    <source>
        <dbReference type="ARBA" id="ARBA00022801"/>
    </source>
</evidence>
<name>A0AAN8K5Y1_PATCE</name>
<dbReference type="PANTHER" id="PTHR10127">
    <property type="entry name" value="DISCOIDIN, CUB, EGF, LAMININ , AND ZINC METALLOPROTEASE DOMAIN CONTAINING"/>
    <property type="match status" value="1"/>
</dbReference>
<evidence type="ECO:0000313" key="11">
    <source>
        <dbReference type="Proteomes" id="UP001347796"/>
    </source>
</evidence>
<evidence type="ECO:0000256" key="1">
    <source>
        <dbReference type="ARBA" id="ARBA00022670"/>
    </source>
</evidence>
<evidence type="ECO:0000256" key="7">
    <source>
        <dbReference type="RuleBase" id="RU361183"/>
    </source>
</evidence>
<keyword evidence="2 6" id="KW-0479">Metal-binding</keyword>
<evidence type="ECO:0000256" key="8">
    <source>
        <dbReference type="SAM" id="MobiDB-lite"/>
    </source>
</evidence>
<dbReference type="InterPro" id="IPR001506">
    <property type="entry name" value="Peptidase_M12A"/>
</dbReference>
<evidence type="ECO:0000256" key="6">
    <source>
        <dbReference type="PROSITE-ProRule" id="PRU01211"/>
    </source>
</evidence>
<feature type="binding site" evidence="6">
    <location>
        <position position="329"/>
    </location>
    <ligand>
        <name>Zn(2+)</name>
        <dbReference type="ChEBI" id="CHEBI:29105"/>
        <note>catalytic</note>
    </ligand>
</feature>
<comment type="caution">
    <text evidence="10">The sequence shown here is derived from an EMBL/GenBank/DDBJ whole genome shotgun (WGS) entry which is preliminary data.</text>
</comment>
<dbReference type="InterPro" id="IPR024079">
    <property type="entry name" value="MetalloPept_cat_dom_sf"/>
</dbReference>
<keyword evidence="4 6" id="KW-0862">Zinc</keyword>
<sequence>MSNDHLQYLLEERKTASGHDRSKRGIEPRGNGHVLASRASPVPTGVEDEYFTTFEPRSVTTSLSDPTQQTESHTQSDPYIYQPEPLNEYPPFDQHTATHDRQEPLIHSDAHNRHRHVVRTESKRTVMQHTQRTTISRNSESRRFFMRHPLDPTRITDMLSRESRINRTEEYNSLLAKEELRKSSHSIDNDILSAYGGYNSYSKIKESSTGHIMASLDMWLTKEQAELFGKGVGRVKRKTIRPKEYRWTGGIIPYTIESSFRISDLNLIKESMRVWEAATCIRFRQAVDTDKNVVTIINGPGCSSHVGMIGGKQDLTLHVNCRKKSIVVHELGHAIGMIHEHQRPDREEFVSLNEQNAMPGTESDFQQYSWDVIDSLGIKYDYTSIMHYGGTAFARDNGITIQTLDPRYQDIIGKATTISKTDIETVSGMYECPARTNVAPAQEWTWLNGLLPSNFEGQSTTRERKTPIRNVNPRSRFVQPSRTIRRQPPFIRRRLRPRTSFNRNHQRNSRPTSHRNRNNPWRNDFFRRNRFSNNGFRNRPLANNRNGNNHFDNSFFGSMFQQDPASAAI</sequence>
<keyword evidence="1 6" id="KW-0645">Protease</keyword>
<feature type="compositionally biased region" description="Basic residues" evidence="8">
    <location>
        <begin position="504"/>
        <end position="517"/>
    </location>
</feature>
<feature type="compositionally biased region" description="Low complexity" evidence="8">
    <location>
        <begin position="531"/>
        <end position="547"/>
    </location>
</feature>
<dbReference type="GO" id="GO:0006508">
    <property type="term" value="P:proteolysis"/>
    <property type="evidence" value="ECO:0007669"/>
    <property type="project" value="UniProtKB-KW"/>
</dbReference>
<protein>
    <recommendedName>
        <fullName evidence="7">Metalloendopeptidase</fullName>
        <ecNumber evidence="7">3.4.24.-</ecNumber>
    </recommendedName>
</protein>
<organism evidence="10 11">
    <name type="scientific">Patella caerulea</name>
    <name type="common">Rayed Mediterranean limpet</name>
    <dbReference type="NCBI Taxonomy" id="87958"/>
    <lineage>
        <taxon>Eukaryota</taxon>
        <taxon>Metazoa</taxon>
        <taxon>Spiralia</taxon>
        <taxon>Lophotrochozoa</taxon>
        <taxon>Mollusca</taxon>
        <taxon>Gastropoda</taxon>
        <taxon>Patellogastropoda</taxon>
        <taxon>Patelloidea</taxon>
        <taxon>Patellidae</taxon>
        <taxon>Patella</taxon>
    </lineage>
</organism>
<dbReference type="AlphaFoldDB" id="A0AAN8K5Y1"/>
<comment type="cofactor">
    <cofactor evidence="6 7">
        <name>Zn(2+)</name>
        <dbReference type="ChEBI" id="CHEBI:29105"/>
    </cofactor>
    <text evidence="6 7">Binds 1 zinc ion per subunit.</text>
</comment>
<evidence type="ECO:0000313" key="10">
    <source>
        <dbReference type="EMBL" id="KAK6195406.1"/>
    </source>
</evidence>
<feature type="compositionally biased region" description="Basic and acidic residues" evidence="8">
    <location>
        <begin position="10"/>
        <end position="27"/>
    </location>
</feature>